<dbReference type="GO" id="GO:0004525">
    <property type="term" value="F:ribonuclease III activity"/>
    <property type="evidence" value="ECO:0007669"/>
    <property type="project" value="InterPro"/>
</dbReference>
<feature type="region of interest" description="Disordered" evidence="1">
    <location>
        <begin position="341"/>
        <end position="367"/>
    </location>
</feature>
<dbReference type="OrthoDB" id="4089008at2759"/>
<evidence type="ECO:0000313" key="3">
    <source>
        <dbReference type="Proteomes" id="UP000186136"/>
    </source>
</evidence>
<feature type="region of interest" description="Disordered" evidence="1">
    <location>
        <begin position="572"/>
        <end position="591"/>
    </location>
</feature>
<feature type="region of interest" description="Disordered" evidence="1">
    <location>
        <begin position="623"/>
        <end position="643"/>
    </location>
</feature>
<name>A0A1Q2YEW1_9ASCO</name>
<evidence type="ECO:0000256" key="1">
    <source>
        <dbReference type="SAM" id="MobiDB-lite"/>
    </source>
</evidence>
<dbReference type="EMBL" id="BDGI01000050">
    <property type="protein sequence ID" value="GAV27933.1"/>
    <property type="molecule type" value="Genomic_DNA"/>
</dbReference>
<reference evidence="2 3" key="1">
    <citation type="submission" date="2016-08" db="EMBL/GenBank/DDBJ databases">
        <title>Whole genome shotgun sequence of Pichia membranifaciens KS47-1.</title>
        <authorList>
            <person name="Konishi M."/>
            <person name="Ishida M."/>
            <person name="Arakawa T."/>
            <person name="Kato Y."/>
            <person name="Horiuchi J."/>
        </authorList>
    </citation>
    <scope>NUCLEOTIDE SEQUENCE [LARGE SCALE GENOMIC DNA]</scope>
    <source>
        <strain evidence="2 3">KS47-1</strain>
    </source>
</reference>
<dbReference type="InterPro" id="IPR036389">
    <property type="entry name" value="RNase_III_sf"/>
</dbReference>
<proteinExistence type="predicted"/>
<feature type="region of interest" description="Disordered" evidence="1">
    <location>
        <begin position="26"/>
        <end position="81"/>
    </location>
</feature>
<evidence type="ECO:0000313" key="2">
    <source>
        <dbReference type="EMBL" id="GAV27933.1"/>
    </source>
</evidence>
<gene>
    <name evidence="2" type="ORF">PMKS-001401</name>
</gene>
<dbReference type="SUPFAM" id="SSF69065">
    <property type="entry name" value="RNase III domain-like"/>
    <property type="match status" value="1"/>
</dbReference>
<feature type="compositionally biased region" description="Basic and acidic residues" evidence="1">
    <location>
        <begin position="354"/>
        <end position="363"/>
    </location>
</feature>
<dbReference type="Proteomes" id="UP000186136">
    <property type="component" value="Unassembled WGS sequence"/>
</dbReference>
<feature type="compositionally biased region" description="Basic and acidic residues" evidence="1">
    <location>
        <begin position="579"/>
        <end position="591"/>
    </location>
</feature>
<dbReference type="InterPro" id="IPR007147">
    <property type="entry name" value="TF_Vhr"/>
</dbReference>
<dbReference type="Pfam" id="PF04001">
    <property type="entry name" value="Vhr1"/>
    <property type="match status" value="1"/>
</dbReference>
<protein>
    <submittedName>
        <fullName evidence="2">Uncharacterized protein</fullName>
    </submittedName>
</protein>
<organism evidence="2 3">
    <name type="scientific">Pichia membranifaciens</name>
    <dbReference type="NCBI Taxonomy" id="4926"/>
    <lineage>
        <taxon>Eukaryota</taxon>
        <taxon>Fungi</taxon>
        <taxon>Dikarya</taxon>
        <taxon>Ascomycota</taxon>
        <taxon>Saccharomycotina</taxon>
        <taxon>Pichiomycetes</taxon>
        <taxon>Pichiales</taxon>
        <taxon>Pichiaceae</taxon>
        <taxon>Pichia</taxon>
    </lineage>
</organism>
<comment type="caution">
    <text evidence="2">The sequence shown here is derived from an EMBL/GenBank/DDBJ whole genome shotgun (WGS) entry which is preliminary data.</text>
</comment>
<dbReference type="AlphaFoldDB" id="A0A1Q2YEW1"/>
<sequence>MTEFHFADSSLPEFDKLVRLAIQSVRRNKKRSEKRLASKLETFTSDDEQFPHSMKRTKAERNGSGAGGRSDERSDENDDGAHNLNLLSTILIEEENHNRSHGYINDYSGENGGIPNTASETTTSNSILTSPKKTSSDMEFSLINHNHHKGGDHKDAENIDSRVAIDSLVAPIIQDSDKLPSIKKLDESPEFANESQKILHKIKNSKSCFEFSKNSGNDYSRTQNYDLLEEFGSSCINAAVLYTLEKWFDHLLPDSSSYIKLRLKSDLTLGLIVKNLDTESVEVNRLSNYVAAQLFKKLIGGCVKDFGFDSTLNPLCDIFHSIILKDYPIIAKDQLRKNQDLDGSRSYTKNFHSGSEKKSRDSSTTEPKANYFKNLSVIDSTISQPSAHSVDVFTTSPINSSANSKTHDGDSALIEHKMNFLSHSEMPDFPLSTAHIPIPPANIPYLQDHQMMDVQMNSSIIAPPPLLRSKQYTNVTIKFKEKELKFRYCMDSNAPPTVLELITNCKQAFGVVNSTRVLNLRNLRSGDIIKTDHELERVLRMAAMLSTDGNGEVSLELVFANVTQGYLNLNYDSSTKSKNKNERENQAVGEDMKLPNENEREHEHHLNNINTGDSLIGRYLPPPRPIRPDSQPRSAFMKFQPLL</sequence>
<dbReference type="GO" id="GO:0006396">
    <property type="term" value="P:RNA processing"/>
    <property type="evidence" value="ECO:0007669"/>
    <property type="project" value="InterPro"/>
</dbReference>
<accession>A0A1Q2YEW1</accession>
<keyword evidence="3" id="KW-1185">Reference proteome</keyword>